<dbReference type="GO" id="GO:0046872">
    <property type="term" value="F:metal ion binding"/>
    <property type="evidence" value="ECO:0007669"/>
    <property type="project" value="UniProtKB-KW"/>
</dbReference>
<evidence type="ECO:0000313" key="7">
    <source>
        <dbReference type="EMBL" id="KXS30895.1"/>
    </source>
</evidence>
<sequence>MTDFSEIQAVMVPREVLDDGQAFMRAAGLRGNEGIVLWVGQKDGPTFHVTTLAIPEQRGIRTADGICAVIEGPELARLNMELHKSKLQLIAQVHSHPGAAYHSTTDDEFAVATRIGCFSLVVPDFATRPFSFAEAAIYRINSAGQWLEAPSSLFHIAGEGGYYGAC</sequence>
<gene>
    <name evidence="7" type="ORF">AWT59_2982</name>
</gene>
<evidence type="ECO:0000313" key="8">
    <source>
        <dbReference type="Proteomes" id="UP000070578"/>
    </source>
</evidence>
<comment type="caution">
    <text evidence="7">The sequence shown here is derived from an EMBL/GenBank/DDBJ whole genome shotgun (WGS) entry which is preliminary data.</text>
</comment>
<protein>
    <recommendedName>
        <fullName evidence="6">JAB domain-containing protein</fullName>
    </recommendedName>
</protein>
<dbReference type="AlphaFoldDB" id="A0A139BQA1"/>
<dbReference type="SUPFAM" id="SSF102712">
    <property type="entry name" value="JAB1/MPN domain"/>
    <property type="match status" value="1"/>
</dbReference>
<dbReference type="Proteomes" id="UP000070578">
    <property type="component" value="Unassembled WGS sequence"/>
</dbReference>
<evidence type="ECO:0000256" key="5">
    <source>
        <dbReference type="ARBA" id="ARBA00023049"/>
    </source>
</evidence>
<dbReference type="EMBL" id="LSLI01000124">
    <property type="protein sequence ID" value="KXS30895.1"/>
    <property type="molecule type" value="Genomic_DNA"/>
</dbReference>
<keyword evidence="2" id="KW-0479">Metal-binding</keyword>
<evidence type="ECO:0000256" key="2">
    <source>
        <dbReference type="ARBA" id="ARBA00022723"/>
    </source>
</evidence>
<proteinExistence type="predicted"/>
<name>A0A139BQA1_9PROT</name>
<dbReference type="GO" id="GO:0008237">
    <property type="term" value="F:metallopeptidase activity"/>
    <property type="evidence" value="ECO:0007669"/>
    <property type="project" value="UniProtKB-KW"/>
</dbReference>
<dbReference type="Gene3D" id="3.40.140.10">
    <property type="entry name" value="Cytidine Deaminase, domain 2"/>
    <property type="match status" value="1"/>
</dbReference>
<dbReference type="Pfam" id="PF14464">
    <property type="entry name" value="Prok-JAB"/>
    <property type="match status" value="1"/>
</dbReference>
<evidence type="ECO:0000256" key="1">
    <source>
        <dbReference type="ARBA" id="ARBA00022670"/>
    </source>
</evidence>
<evidence type="ECO:0000259" key="6">
    <source>
        <dbReference type="Pfam" id="PF14464"/>
    </source>
</evidence>
<keyword evidence="5" id="KW-0482">Metalloprotease</keyword>
<dbReference type="GO" id="GO:0006508">
    <property type="term" value="P:proteolysis"/>
    <property type="evidence" value="ECO:0007669"/>
    <property type="project" value="UniProtKB-KW"/>
</dbReference>
<reference evidence="7 8" key="1">
    <citation type="submission" date="2016-02" db="EMBL/GenBank/DDBJ databases">
        <authorList>
            <person name="Wen L."/>
            <person name="He K."/>
            <person name="Yang H."/>
        </authorList>
    </citation>
    <scope>NUCLEOTIDE SEQUENCE [LARGE SCALE GENOMIC DNA]</scope>
    <source>
        <strain evidence="7">ShG14-8</strain>
    </source>
</reference>
<keyword evidence="4" id="KW-0862">Zinc</keyword>
<feature type="domain" description="JAB" evidence="6">
    <location>
        <begin position="33"/>
        <end position="113"/>
    </location>
</feature>
<keyword evidence="1" id="KW-0645">Protease</keyword>
<dbReference type="InterPro" id="IPR028090">
    <property type="entry name" value="JAB_dom_prok"/>
</dbReference>
<evidence type="ECO:0000256" key="4">
    <source>
        <dbReference type="ARBA" id="ARBA00022833"/>
    </source>
</evidence>
<evidence type="ECO:0000256" key="3">
    <source>
        <dbReference type="ARBA" id="ARBA00022801"/>
    </source>
</evidence>
<organism evidence="7 8">
    <name type="scientific">Candidatus Gallionella acididurans</name>
    <dbReference type="NCBI Taxonomy" id="1796491"/>
    <lineage>
        <taxon>Bacteria</taxon>
        <taxon>Pseudomonadati</taxon>
        <taxon>Pseudomonadota</taxon>
        <taxon>Betaproteobacteria</taxon>
        <taxon>Nitrosomonadales</taxon>
        <taxon>Gallionellaceae</taxon>
        <taxon>Gallionella</taxon>
    </lineage>
</organism>
<keyword evidence="3" id="KW-0378">Hydrolase</keyword>
<accession>A0A139BQA1</accession>
<reference evidence="7 8" key="2">
    <citation type="submission" date="2016-03" db="EMBL/GenBank/DDBJ databases">
        <title>New uncultured bacterium of the family Gallionellaceae from acid mine drainage: description and reconstruction of genome based on metagenomic analysis of microbial community.</title>
        <authorList>
            <person name="Kadnikov V."/>
            <person name="Ivasenko D."/>
            <person name="Beletsky A."/>
            <person name="Mardanov A."/>
            <person name="Danilova E."/>
            <person name="Pimenov N."/>
            <person name="Karnachuk O."/>
            <person name="Ravin N."/>
        </authorList>
    </citation>
    <scope>NUCLEOTIDE SEQUENCE [LARGE SCALE GENOMIC DNA]</scope>
    <source>
        <strain evidence="7">ShG14-8</strain>
    </source>
</reference>